<reference evidence="9" key="1">
    <citation type="submission" date="2018-05" db="EMBL/GenBank/DDBJ databases">
        <authorList>
            <person name="Lanie J.A."/>
            <person name="Ng W.-L."/>
            <person name="Kazmierczak K.M."/>
            <person name="Andrzejewski T.M."/>
            <person name="Davidsen T.M."/>
            <person name="Wayne K.J."/>
            <person name="Tettelin H."/>
            <person name="Glass J.I."/>
            <person name="Rusch D."/>
            <person name="Podicherti R."/>
            <person name="Tsui H.-C.T."/>
            <person name="Winkler M.E."/>
        </authorList>
    </citation>
    <scope>NUCLEOTIDE SEQUENCE</scope>
    <source>
        <strain evidence="9">ZC4RG45</strain>
    </source>
</reference>
<dbReference type="InterPro" id="IPR050638">
    <property type="entry name" value="AA-Vitamin_Transporters"/>
</dbReference>
<keyword evidence="5 6" id="KW-0472">Membrane</keyword>
<comment type="caution">
    <text evidence="9">The sequence shown here is derived from an EMBL/GenBank/DDBJ whole genome shotgun (WGS) entry which is preliminary data.</text>
</comment>
<comment type="subcellular location">
    <subcellularLocation>
        <location evidence="1">Membrane</location>
        <topology evidence="1">Multi-pass membrane protein</topology>
    </subcellularLocation>
</comment>
<dbReference type="InterPro" id="IPR000620">
    <property type="entry name" value="EamA_dom"/>
</dbReference>
<reference evidence="8" key="2">
    <citation type="submission" date="2018-05" db="EMBL/GenBank/DDBJ databases">
        <authorList>
            <person name="Moura L."/>
            <person name="Setubal J.C."/>
        </authorList>
    </citation>
    <scope>NUCLEOTIDE SEQUENCE</scope>
    <source>
        <strain evidence="8">ZC4RG45</strain>
    </source>
</reference>
<name>A0A2W4JCV4_9PSEU</name>
<dbReference type="EMBL" id="QGUI01000402">
    <property type="protein sequence ID" value="PZM96271.1"/>
    <property type="molecule type" value="Genomic_DNA"/>
</dbReference>
<feature type="transmembrane region" description="Helical" evidence="6">
    <location>
        <begin position="90"/>
        <end position="112"/>
    </location>
</feature>
<evidence type="ECO:0000256" key="3">
    <source>
        <dbReference type="ARBA" id="ARBA00022692"/>
    </source>
</evidence>
<dbReference type="SUPFAM" id="SSF103481">
    <property type="entry name" value="Multidrug resistance efflux transporter EmrE"/>
    <property type="match status" value="2"/>
</dbReference>
<gene>
    <name evidence="8" type="ORF">DIU77_004430</name>
    <name evidence="9" type="ORF">DIU77_11070</name>
</gene>
<feature type="transmembrane region" description="Helical" evidence="6">
    <location>
        <begin position="236"/>
        <end position="255"/>
    </location>
</feature>
<keyword evidence="4 6" id="KW-1133">Transmembrane helix</keyword>
<proteinExistence type="inferred from homology"/>
<feature type="transmembrane region" description="Helical" evidence="6">
    <location>
        <begin position="144"/>
        <end position="163"/>
    </location>
</feature>
<reference evidence="8 10" key="3">
    <citation type="journal article" date="2021" name="BMC Genomics">
        <title>Genome-resolved metagenome and metatranscriptome analyses of thermophilic composting reveal key bacterial players and their metabolic interactions.</title>
        <authorList>
            <person name="Braga L.P.P."/>
            <person name="Pereira R.V."/>
            <person name="Martins L.F."/>
            <person name="Moura L.M.S."/>
            <person name="Sanchez F.B."/>
            <person name="Patane J.S.L."/>
            <person name="da Silva A.M."/>
            <person name="Setubal J.C."/>
        </authorList>
    </citation>
    <scope>NUCLEOTIDE SEQUENCE [LARGE SCALE GENOMIC DNA]</scope>
    <source>
        <strain evidence="8">ZC4RG45</strain>
    </source>
</reference>
<evidence type="ECO:0000256" key="6">
    <source>
        <dbReference type="SAM" id="Phobius"/>
    </source>
</evidence>
<feature type="transmembrane region" description="Helical" evidence="6">
    <location>
        <begin position="65"/>
        <end position="84"/>
    </location>
</feature>
<dbReference type="InterPro" id="IPR037185">
    <property type="entry name" value="EmrE-like"/>
</dbReference>
<evidence type="ECO:0000256" key="2">
    <source>
        <dbReference type="ARBA" id="ARBA00007362"/>
    </source>
</evidence>
<dbReference type="STRING" id="1111738.GCA_000427905_00608"/>
<evidence type="ECO:0000256" key="4">
    <source>
        <dbReference type="ARBA" id="ARBA00022989"/>
    </source>
</evidence>
<evidence type="ECO:0000256" key="5">
    <source>
        <dbReference type="ARBA" id="ARBA00023136"/>
    </source>
</evidence>
<dbReference type="Gene3D" id="1.10.3730.20">
    <property type="match status" value="1"/>
</dbReference>
<dbReference type="Pfam" id="PF00892">
    <property type="entry name" value="EamA"/>
    <property type="match status" value="2"/>
</dbReference>
<feature type="domain" description="EamA" evidence="7">
    <location>
        <begin position="7"/>
        <end position="134"/>
    </location>
</feature>
<organism evidence="9">
    <name type="scientific">Thermocrispum agreste</name>
    <dbReference type="NCBI Taxonomy" id="37925"/>
    <lineage>
        <taxon>Bacteria</taxon>
        <taxon>Bacillati</taxon>
        <taxon>Actinomycetota</taxon>
        <taxon>Actinomycetes</taxon>
        <taxon>Pseudonocardiales</taxon>
        <taxon>Pseudonocardiaceae</taxon>
        <taxon>Thermocrispum</taxon>
    </lineage>
</organism>
<dbReference type="AlphaFoldDB" id="A0A2W4JCV4"/>
<evidence type="ECO:0000259" key="7">
    <source>
        <dbReference type="Pfam" id="PF00892"/>
    </source>
</evidence>
<feature type="transmembrane region" description="Helical" evidence="6">
    <location>
        <begin position="261"/>
        <end position="281"/>
    </location>
</feature>
<accession>A0A2W4JCV4</accession>
<feature type="transmembrane region" description="Helical" evidence="6">
    <location>
        <begin position="7"/>
        <end position="29"/>
    </location>
</feature>
<feature type="domain" description="EamA" evidence="7">
    <location>
        <begin position="145"/>
        <end position="276"/>
    </location>
</feature>
<comment type="similarity">
    <text evidence="2">Belongs to the EamA transporter family.</text>
</comment>
<evidence type="ECO:0000313" key="8">
    <source>
        <dbReference type="EMBL" id="MFO7191470.1"/>
    </source>
</evidence>
<evidence type="ECO:0000313" key="9">
    <source>
        <dbReference type="EMBL" id="PZM96271.1"/>
    </source>
</evidence>
<dbReference type="Proteomes" id="UP000249324">
    <property type="component" value="Unassembled WGS sequence"/>
</dbReference>
<feature type="transmembrane region" description="Helical" evidence="6">
    <location>
        <begin position="35"/>
        <end position="53"/>
    </location>
</feature>
<dbReference type="PANTHER" id="PTHR32322:SF2">
    <property type="entry name" value="EAMA DOMAIN-CONTAINING PROTEIN"/>
    <property type="match status" value="1"/>
</dbReference>
<feature type="transmembrane region" description="Helical" evidence="6">
    <location>
        <begin position="175"/>
        <end position="194"/>
    </location>
</feature>
<dbReference type="GO" id="GO:0016020">
    <property type="term" value="C:membrane"/>
    <property type="evidence" value="ECO:0007669"/>
    <property type="project" value="UniProtKB-SubCell"/>
</dbReference>
<sequence>MENTVRWSLVTAIAPIAWGSTYFVAHEYIPPNHPLLGAMLRALPGGLILLALRPGRPRGSWWWKSLVLGTLNVGAFMVLIYIAAQSLPSSLASTIMALSPAVLLLLAWPLAAERPTARALAGAAIGISGACLMVFTAVTDVDPAGVAASAAAMLMSSLGYILAKRWNGEVDVLTSTAWQLVAGGLLLTPVAVAVEGWLPPLDGAAIAGYVYIAVVATAIAYAAWFSGLAHLPASSVGLIGLLNPATGVLLGTAIAGEMLSVRQVVGLVLIVVGLLFSQRIAGQRPRRPQRADRRTAAEPATAG</sequence>
<dbReference type="PANTHER" id="PTHR32322">
    <property type="entry name" value="INNER MEMBRANE TRANSPORTER"/>
    <property type="match status" value="1"/>
</dbReference>
<feature type="transmembrane region" description="Helical" evidence="6">
    <location>
        <begin position="206"/>
        <end position="224"/>
    </location>
</feature>
<evidence type="ECO:0000313" key="10">
    <source>
        <dbReference type="Proteomes" id="UP000249324"/>
    </source>
</evidence>
<dbReference type="EMBL" id="QGUI02000031">
    <property type="protein sequence ID" value="MFO7191470.1"/>
    <property type="molecule type" value="Genomic_DNA"/>
</dbReference>
<evidence type="ECO:0000256" key="1">
    <source>
        <dbReference type="ARBA" id="ARBA00004141"/>
    </source>
</evidence>
<reference evidence="8" key="4">
    <citation type="submission" date="2023-08" db="EMBL/GenBank/DDBJ databases">
        <authorList>
            <person name="Guima S.E.S."/>
            <person name="Martins L.F."/>
            <person name="Silva A.M."/>
            <person name="Setubal J.C."/>
        </authorList>
    </citation>
    <scope>NUCLEOTIDE SEQUENCE</scope>
    <source>
        <strain evidence="8">ZC4RG45</strain>
    </source>
</reference>
<feature type="transmembrane region" description="Helical" evidence="6">
    <location>
        <begin position="119"/>
        <end position="138"/>
    </location>
</feature>
<protein>
    <submittedName>
        <fullName evidence="9">EamA family transporter</fullName>
    </submittedName>
</protein>
<keyword evidence="3 6" id="KW-0812">Transmembrane</keyword>